<feature type="compositionally biased region" description="Polar residues" evidence="1">
    <location>
        <begin position="507"/>
        <end position="516"/>
    </location>
</feature>
<feature type="region of interest" description="Disordered" evidence="1">
    <location>
        <begin position="219"/>
        <end position="239"/>
    </location>
</feature>
<feature type="region of interest" description="Disordered" evidence="1">
    <location>
        <begin position="479"/>
        <end position="517"/>
    </location>
</feature>
<name>A0AAN7AM92_9PEZI</name>
<dbReference type="EMBL" id="MU864355">
    <property type="protein sequence ID" value="KAK4192338.1"/>
    <property type="molecule type" value="Genomic_DNA"/>
</dbReference>
<comment type="caution">
    <text evidence="2">The sequence shown here is derived from an EMBL/GenBank/DDBJ whole genome shotgun (WGS) entry which is preliminary data.</text>
</comment>
<sequence length="604" mass="66209">MRYDDWDVILFPTGRDSKVPFKEFKVACQVVPDPELAHIHGSVGMPVMTCFVPSLPAGAPFQLSVHSWHDPEISQFTRTYSKHPELIKFEMRILLDGRLVASTVFDRHVNGPHLITSTFEFTKTGEHEQLKFPHFRRELLYQNHWNPGDDIGRIKVIISEGFPRDSLSVPIERVKNVVAFSFQHAPLEILEQNGIAWPNQAMWRRNPPLNPGLPVTVPTFRPEDGAESHSHSPRRRSAAAVLRNTKSQGFPVPHTGSFGSPAFQPPYCFPRTNTGSGNSTLPPDPFMDSTAYLEWVAWMANSQSSNSMGRQTDSTGRISWQMDRNPSKQRSDISMPDYSNDGGSHDSNRMHISGPSLEDEHPMSMKVPTNTPTTAEQIHGACNTQFQALSQHGPYFPANLATSLTQSLLNQPLPFPIQIPTQSHNAPTAGGNVIQAPASEVKSRKEALHLGLLDPNTLSNHTTPDVDRIGATRKFSQPLFTLERTESPTLDPLSSDASESAREKSQPAFSNSSRDTSAGDFSVHISDLKTGAATGSTTLGDQENVIPGNTICPSSSGTAGGGTKRTRTFTPASARAIDEEDEPRRASPHVRITGYGVGAVGETC</sequence>
<accession>A0AAN7AM92</accession>
<gene>
    <name evidence="2" type="ORF">QBC35DRAFT_512018</name>
</gene>
<feature type="compositionally biased region" description="Basic and acidic residues" evidence="1">
    <location>
        <begin position="221"/>
        <end position="230"/>
    </location>
</feature>
<proteinExistence type="predicted"/>
<keyword evidence="3" id="KW-1185">Reference proteome</keyword>
<protein>
    <submittedName>
        <fullName evidence="2">Uncharacterized protein</fullName>
    </submittedName>
</protein>
<evidence type="ECO:0000313" key="3">
    <source>
        <dbReference type="Proteomes" id="UP001302126"/>
    </source>
</evidence>
<feature type="compositionally biased region" description="Polar residues" evidence="1">
    <location>
        <begin position="303"/>
        <end position="324"/>
    </location>
</feature>
<evidence type="ECO:0000313" key="2">
    <source>
        <dbReference type="EMBL" id="KAK4192338.1"/>
    </source>
</evidence>
<reference evidence="2" key="1">
    <citation type="journal article" date="2023" name="Mol. Phylogenet. Evol.">
        <title>Genome-scale phylogeny and comparative genomics of the fungal order Sordariales.</title>
        <authorList>
            <person name="Hensen N."/>
            <person name="Bonometti L."/>
            <person name="Westerberg I."/>
            <person name="Brannstrom I.O."/>
            <person name="Guillou S."/>
            <person name="Cros-Aarteil S."/>
            <person name="Calhoun S."/>
            <person name="Haridas S."/>
            <person name="Kuo A."/>
            <person name="Mondo S."/>
            <person name="Pangilinan J."/>
            <person name="Riley R."/>
            <person name="LaButti K."/>
            <person name="Andreopoulos B."/>
            <person name="Lipzen A."/>
            <person name="Chen C."/>
            <person name="Yan M."/>
            <person name="Daum C."/>
            <person name="Ng V."/>
            <person name="Clum A."/>
            <person name="Steindorff A."/>
            <person name="Ohm R.A."/>
            <person name="Martin F."/>
            <person name="Silar P."/>
            <person name="Natvig D.O."/>
            <person name="Lalanne C."/>
            <person name="Gautier V."/>
            <person name="Ament-Velasquez S.L."/>
            <person name="Kruys A."/>
            <person name="Hutchinson M.I."/>
            <person name="Powell A.J."/>
            <person name="Barry K."/>
            <person name="Miller A.N."/>
            <person name="Grigoriev I.V."/>
            <person name="Debuchy R."/>
            <person name="Gladieux P."/>
            <person name="Hiltunen Thoren M."/>
            <person name="Johannesson H."/>
        </authorList>
    </citation>
    <scope>NUCLEOTIDE SEQUENCE</scope>
    <source>
        <strain evidence="2">PSN309</strain>
    </source>
</reference>
<feature type="region of interest" description="Disordered" evidence="1">
    <location>
        <begin position="534"/>
        <end position="589"/>
    </location>
</feature>
<organism evidence="2 3">
    <name type="scientific">Podospora australis</name>
    <dbReference type="NCBI Taxonomy" id="1536484"/>
    <lineage>
        <taxon>Eukaryota</taxon>
        <taxon>Fungi</taxon>
        <taxon>Dikarya</taxon>
        <taxon>Ascomycota</taxon>
        <taxon>Pezizomycotina</taxon>
        <taxon>Sordariomycetes</taxon>
        <taxon>Sordariomycetidae</taxon>
        <taxon>Sordariales</taxon>
        <taxon>Podosporaceae</taxon>
        <taxon>Podospora</taxon>
    </lineage>
</organism>
<evidence type="ECO:0000256" key="1">
    <source>
        <dbReference type="SAM" id="MobiDB-lite"/>
    </source>
</evidence>
<reference evidence="2" key="2">
    <citation type="submission" date="2023-05" db="EMBL/GenBank/DDBJ databases">
        <authorList>
            <consortium name="Lawrence Berkeley National Laboratory"/>
            <person name="Steindorff A."/>
            <person name="Hensen N."/>
            <person name="Bonometti L."/>
            <person name="Westerberg I."/>
            <person name="Brannstrom I.O."/>
            <person name="Guillou S."/>
            <person name="Cros-Aarteil S."/>
            <person name="Calhoun S."/>
            <person name="Haridas S."/>
            <person name="Kuo A."/>
            <person name="Mondo S."/>
            <person name="Pangilinan J."/>
            <person name="Riley R."/>
            <person name="Labutti K."/>
            <person name="Andreopoulos B."/>
            <person name="Lipzen A."/>
            <person name="Chen C."/>
            <person name="Yanf M."/>
            <person name="Daum C."/>
            <person name="Ng V."/>
            <person name="Clum A."/>
            <person name="Ohm R."/>
            <person name="Martin F."/>
            <person name="Silar P."/>
            <person name="Natvig D."/>
            <person name="Lalanne C."/>
            <person name="Gautier V."/>
            <person name="Ament-Velasquez S.L."/>
            <person name="Kruys A."/>
            <person name="Hutchinson M.I."/>
            <person name="Powell A.J."/>
            <person name="Barry K."/>
            <person name="Miller A.N."/>
            <person name="Grigoriev I.V."/>
            <person name="Debuchy R."/>
            <person name="Gladieux P."/>
            <person name="Thoren M.H."/>
            <person name="Johannesson H."/>
        </authorList>
    </citation>
    <scope>NUCLEOTIDE SEQUENCE</scope>
    <source>
        <strain evidence="2">PSN309</strain>
    </source>
</reference>
<dbReference type="Proteomes" id="UP001302126">
    <property type="component" value="Unassembled WGS sequence"/>
</dbReference>
<dbReference type="AlphaFoldDB" id="A0AAN7AM92"/>
<feature type="region of interest" description="Disordered" evidence="1">
    <location>
        <begin position="303"/>
        <end position="374"/>
    </location>
</feature>